<accession>A0A418SNQ1</accession>
<evidence type="ECO:0000313" key="2">
    <source>
        <dbReference type="Proteomes" id="UP000284202"/>
    </source>
</evidence>
<comment type="caution">
    <text evidence="1">The sequence shown here is derived from an EMBL/GenBank/DDBJ whole genome shotgun (WGS) entry which is preliminary data.</text>
</comment>
<dbReference type="EMBL" id="QZCG01000015">
    <property type="protein sequence ID" value="RJE82563.1"/>
    <property type="molecule type" value="Genomic_DNA"/>
</dbReference>
<proteinExistence type="predicted"/>
<sequence>MIQGRGAIKDFLRPHVGRGRYGNDYHHAFDRAFDPFYFRKDRDAYQPICAVLAEYVGEDFRFTHQEKVFGIETCGIPRPTTLRSLCTIHGIGLKITVQVLKARHGIRAGARDEVDPSLIAEPAPTLKDLINAQDAARHLGVSVDLLRGLMVDEVLVPDHRFNDRMVGFRLETLDAFLNQWSSPAQARSTGDRSAKTPLTTIARANRTRTSQLLLAAWAADVTFIHDRRRCGLAALCVADRDVDRLLKGAKILQI</sequence>
<protein>
    <submittedName>
        <fullName evidence="1">Uncharacterized protein</fullName>
    </submittedName>
</protein>
<organism evidence="1 2">
    <name type="scientific">Paracoccus onubensis</name>
    <dbReference type="NCBI Taxonomy" id="1675788"/>
    <lineage>
        <taxon>Bacteria</taxon>
        <taxon>Pseudomonadati</taxon>
        <taxon>Pseudomonadota</taxon>
        <taxon>Alphaproteobacteria</taxon>
        <taxon>Rhodobacterales</taxon>
        <taxon>Paracoccaceae</taxon>
        <taxon>Paracoccus</taxon>
    </lineage>
</organism>
<reference evidence="2" key="1">
    <citation type="submission" date="2018-09" db="EMBL/GenBank/DDBJ databases">
        <title>Acidovorax cavernicola nov. sp. isolated from Gruta de las Maravillas (Aracena, Spain).</title>
        <authorList>
            <person name="Jurado V."/>
            <person name="Gutierrez-Patricio S."/>
            <person name="Gonzalez-Pimentel J.L."/>
            <person name="Miller A.Z."/>
            <person name="Laiz L."/>
            <person name="Saiz-Jimenez C."/>
        </authorList>
    </citation>
    <scope>NUCLEOTIDE SEQUENCE [LARGE SCALE GENOMIC DNA]</scope>
    <source>
        <strain evidence="2">1011MAR3C25</strain>
    </source>
</reference>
<gene>
    <name evidence="1" type="ORF">D3P04_19560</name>
</gene>
<dbReference type="RefSeq" id="WP_119751555.1">
    <property type="nucleotide sequence ID" value="NZ_QZCG01000015.1"/>
</dbReference>
<name>A0A418SNQ1_9RHOB</name>
<keyword evidence="2" id="KW-1185">Reference proteome</keyword>
<evidence type="ECO:0000313" key="1">
    <source>
        <dbReference type="EMBL" id="RJE82563.1"/>
    </source>
</evidence>
<dbReference type="Proteomes" id="UP000284202">
    <property type="component" value="Unassembled WGS sequence"/>
</dbReference>
<dbReference type="AlphaFoldDB" id="A0A418SNQ1"/>
<dbReference type="OrthoDB" id="7753262at2"/>